<evidence type="ECO:0000313" key="1">
    <source>
        <dbReference type="EMBL" id="MFB2837055.1"/>
    </source>
</evidence>
<evidence type="ECO:0000313" key="2">
    <source>
        <dbReference type="Proteomes" id="UP001576780"/>
    </source>
</evidence>
<gene>
    <name evidence="1" type="ORF">ACE1CA_21225</name>
</gene>
<comment type="caution">
    <text evidence="1">The sequence shown here is derived from an EMBL/GenBank/DDBJ whole genome shotgun (WGS) entry which is preliminary data.</text>
</comment>
<keyword evidence="2" id="KW-1185">Reference proteome</keyword>
<dbReference type="Proteomes" id="UP001576780">
    <property type="component" value="Unassembled WGS sequence"/>
</dbReference>
<organism evidence="1 2">
    <name type="scientific">Floridaenema evergladense BLCC-F167</name>
    <dbReference type="NCBI Taxonomy" id="3153639"/>
    <lineage>
        <taxon>Bacteria</taxon>
        <taxon>Bacillati</taxon>
        <taxon>Cyanobacteriota</taxon>
        <taxon>Cyanophyceae</taxon>
        <taxon>Oscillatoriophycideae</taxon>
        <taxon>Aerosakkonematales</taxon>
        <taxon>Aerosakkonemataceae</taxon>
        <taxon>Floridanema</taxon>
        <taxon>Floridanema evergladense</taxon>
    </lineage>
</organism>
<evidence type="ECO:0008006" key="3">
    <source>
        <dbReference type="Google" id="ProtNLM"/>
    </source>
</evidence>
<protein>
    <recommendedName>
        <fullName evidence="3">ATP synthase F0 subunit 8</fullName>
    </recommendedName>
</protein>
<proteinExistence type="predicted"/>
<dbReference type="EMBL" id="JBHFNT010000194">
    <property type="protein sequence ID" value="MFB2837055.1"/>
    <property type="molecule type" value="Genomic_DNA"/>
</dbReference>
<name>A0ABV4WPN4_9CYAN</name>
<accession>A0ABV4WPN4</accession>
<sequence length="46" mass="5417">MLTLWQLFCLLCDFGVMYVMPLRIKQKPSYYPKSITERSPSAFSLL</sequence>
<reference evidence="1 2" key="1">
    <citation type="submission" date="2024-09" db="EMBL/GenBank/DDBJ databases">
        <title>Floridaenema gen nov. (Aerosakkonemataceae, Aerosakkonematales ord. nov., Cyanobacteria) from benthic tropical and subtropical fresh waters, with the description of four new species.</title>
        <authorList>
            <person name="Moretto J.A."/>
            <person name="Berthold D.E."/>
            <person name="Lefler F.W."/>
            <person name="Huang I.-S."/>
            <person name="Laughinghouse H. IV."/>
        </authorList>
    </citation>
    <scope>NUCLEOTIDE SEQUENCE [LARGE SCALE GENOMIC DNA]</scope>
    <source>
        <strain evidence="1 2">BLCC-F167</strain>
    </source>
</reference>